<comment type="caution">
    <text evidence="4">The sequence shown here is derived from an EMBL/GenBank/DDBJ whole genome shotgun (WGS) entry which is preliminary data.</text>
</comment>
<dbReference type="CDD" id="cd04730">
    <property type="entry name" value="NPD_like"/>
    <property type="match status" value="1"/>
</dbReference>
<evidence type="ECO:0000313" key="4">
    <source>
        <dbReference type="EMBL" id="HFI90121.1"/>
    </source>
</evidence>
<proteinExistence type="predicted"/>
<keyword evidence="3" id="KW-0560">Oxidoreductase</keyword>
<evidence type="ECO:0000256" key="1">
    <source>
        <dbReference type="ARBA" id="ARBA00022630"/>
    </source>
</evidence>
<dbReference type="SUPFAM" id="SSF51412">
    <property type="entry name" value="Inosine monophosphate dehydrogenase (IMPDH)"/>
    <property type="match status" value="1"/>
</dbReference>
<keyword evidence="4" id="KW-0503">Monooxygenase</keyword>
<protein>
    <submittedName>
        <fullName evidence="4">Nitronate monooxygenase</fullName>
    </submittedName>
</protein>
<dbReference type="AlphaFoldDB" id="A0A7V3E5V1"/>
<name>A0A7V3E5V1_9BACT</name>
<organism evidence="4">
    <name type="scientific">Ignavibacterium album</name>
    <dbReference type="NCBI Taxonomy" id="591197"/>
    <lineage>
        <taxon>Bacteria</taxon>
        <taxon>Pseudomonadati</taxon>
        <taxon>Ignavibacteriota</taxon>
        <taxon>Ignavibacteria</taxon>
        <taxon>Ignavibacteriales</taxon>
        <taxon>Ignavibacteriaceae</taxon>
        <taxon>Ignavibacterium</taxon>
    </lineage>
</organism>
<dbReference type="PANTHER" id="PTHR32332:SF20">
    <property type="entry name" value="2-NITROPROPANE DIOXYGENASE-LIKE PROTEIN"/>
    <property type="match status" value="1"/>
</dbReference>
<reference evidence="4" key="1">
    <citation type="journal article" date="2020" name="mSystems">
        <title>Genome- and Community-Level Interaction Insights into Carbon Utilization and Element Cycling Functions of Hydrothermarchaeota in Hydrothermal Sediment.</title>
        <authorList>
            <person name="Zhou Z."/>
            <person name="Liu Y."/>
            <person name="Xu W."/>
            <person name="Pan J."/>
            <person name="Luo Z.H."/>
            <person name="Li M."/>
        </authorList>
    </citation>
    <scope>NUCLEOTIDE SEQUENCE [LARGE SCALE GENOMIC DNA]</scope>
    <source>
        <strain evidence="4">SpSt-479</strain>
    </source>
</reference>
<dbReference type="GO" id="GO:0018580">
    <property type="term" value="F:nitronate monooxygenase activity"/>
    <property type="evidence" value="ECO:0007669"/>
    <property type="project" value="InterPro"/>
</dbReference>
<dbReference type="Gene3D" id="3.20.20.70">
    <property type="entry name" value="Aldolase class I"/>
    <property type="match status" value="1"/>
</dbReference>
<accession>A0A7V3E5V1</accession>
<gene>
    <name evidence="4" type="ORF">ENS31_01170</name>
</gene>
<dbReference type="InterPro" id="IPR004136">
    <property type="entry name" value="NMO"/>
</dbReference>
<dbReference type="EMBL" id="DSUJ01000002">
    <property type="protein sequence ID" value="HFI90121.1"/>
    <property type="molecule type" value="Genomic_DNA"/>
</dbReference>
<evidence type="ECO:0000256" key="3">
    <source>
        <dbReference type="ARBA" id="ARBA00023002"/>
    </source>
</evidence>
<sequence length="315" mass="33532">MTTKITELFGIDFPIIQAGMVWVSGWKLASAVSNCGGLGLIGSGSMKPELLREHIQKCKTATNKPFGVNIPLLRGDADQLVKVTVEEGVKIVFTSAGHPKKFAGLLKENGIKLVHVVPNVKYGLKAQEAGCDAVVGEGVEAGGHNGADQITTFALIPQLVDALEVPVIAAGGIVDGKGIVAALSLGAEGVQIGTRFAATVESSAHENYKRKIIEAGDNDTVLAFRKIGLVRLIKNDFALRALKAEEECWDEGKLKELLGNKRERAGIFEGDLIEGELEAGQGVGLIKDIPTVKELMERLIGEINLSLNKINSIIH</sequence>
<dbReference type="SMART" id="SM01240">
    <property type="entry name" value="IMPDH"/>
    <property type="match status" value="1"/>
</dbReference>
<dbReference type="Pfam" id="PF03060">
    <property type="entry name" value="NMO"/>
    <property type="match status" value="1"/>
</dbReference>
<keyword evidence="2" id="KW-0288">FMN</keyword>
<keyword evidence="1" id="KW-0285">Flavoprotein</keyword>
<evidence type="ECO:0000256" key="2">
    <source>
        <dbReference type="ARBA" id="ARBA00022643"/>
    </source>
</evidence>
<dbReference type="PANTHER" id="PTHR32332">
    <property type="entry name" value="2-NITROPROPANE DIOXYGENASE"/>
    <property type="match status" value="1"/>
</dbReference>
<dbReference type="InterPro" id="IPR013785">
    <property type="entry name" value="Aldolase_TIM"/>
</dbReference>